<organism evidence="6 7">
    <name type="scientific">Pneumocystis carinii (strain B80)</name>
    <name type="common">Rat pneumocystis pneumonia agent</name>
    <name type="synonym">Pneumocystis carinii f. sp. carinii</name>
    <dbReference type="NCBI Taxonomy" id="1408658"/>
    <lineage>
        <taxon>Eukaryota</taxon>
        <taxon>Fungi</taxon>
        <taxon>Dikarya</taxon>
        <taxon>Ascomycota</taxon>
        <taxon>Taphrinomycotina</taxon>
        <taxon>Pneumocystomycetes</taxon>
        <taxon>Pneumocystaceae</taxon>
        <taxon>Pneumocystis</taxon>
    </lineage>
</organism>
<keyword evidence="7" id="KW-1185">Reference proteome</keyword>
<dbReference type="Pfam" id="PF22580">
    <property type="entry name" value="KYNU_C"/>
    <property type="match status" value="1"/>
</dbReference>
<name>A0A0W4ZPL5_PNEC8</name>
<comment type="similarity">
    <text evidence="4 5">Belongs to the kynureninase family.</text>
</comment>
<dbReference type="AlphaFoldDB" id="A0A0W4ZPL5"/>
<comment type="function">
    <text evidence="4 5">Catalyzes the cleavage of L-kynurenine (L-Kyn) and L-3-hydroxykynurenine (L-3OHKyn) into anthranilic acid (AA) and 3-hydroxyanthranilic acid (3-OHAA), respectively.</text>
</comment>
<feature type="binding site" evidence="4">
    <location>
        <position position="325"/>
    </location>
    <ligand>
        <name>pyridoxal 5'-phosphate</name>
        <dbReference type="ChEBI" id="CHEBI:597326"/>
    </ligand>
</feature>
<feature type="binding site" evidence="4">
    <location>
        <position position="267"/>
    </location>
    <ligand>
        <name>pyridoxal 5'-phosphate</name>
        <dbReference type="ChEBI" id="CHEBI:597326"/>
    </ligand>
</feature>
<feature type="binding site" evidence="4">
    <location>
        <position position="129"/>
    </location>
    <ligand>
        <name>pyridoxal 5'-phosphate</name>
        <dbReference type="ChEBI" id="CHEBI:597326"/>
    </ligand>
</feature>
<dbReference type="HAMAP" id="MF_01970">
    <property type="entry name" value="Kynureninase"/>
    <property type="match status" value="1"/>
</dbReference>
<evidence type="ECO:0000256" key="1">
    <source>
        <dbReference type="ARBA" id="ARBA00022642"/>
    </source>
</evidence>
<evidence type="ECO:0000256" key="4">
    <source>
        <dbReference type="HAMAP-Rule" id="MF_03017"/>
    </source>
</evidence>
<evidence type="ECO:0000256" key="3">
    <source>
        <dbReference type="ARBA" id="ARBA00022898"/>
    </source>
</evidence>
<comment type="catalytic activity">
    <reaction evidence="5">
        <text>3-hydroxy-L-kynurenine + H2O = 3-hydroxyanthranilate + L-alanine + H(+)</text>
        <dbReference type="Rhea" id="RHEA:25143"/>
        <dbReference type="ChEBI" id="CHEBI:15377"/>
        <dbReference type="ChEBI" id="CHEBI:15378"/>
        <dbReference type="ChEBI" id="CHEBI:36559"/>
        <dbReference type="ChEBI" id="CHEBI:57972"/>
        <dbReference type="ChEBI" id="CHEBI:58125"/>
        <dbReference type="EC" id="3.7.1.3"/>
    </reaction>
</comment>
<dbReference type="EMBL" id="LFVZ01000003">
    <property type="protein sequence ID" value="KTW30305.1"/>
    <property type="molecule type" value="Genomic_DNA"/>
</dbReference>
<dbReference type="GO" id="GO:0097053">
    <property type="term" value="P:L-kynurenine catabolic process"/>
    <property type="evidence" value="ECO:0007669"/>
    <property type="project" value="UniProtKB-UniRule"/>
</dbReference>
<dbReference type="Gene3D" id="3.90.1150.10">
    <property type="entry name" value="Aspartate Aminotransferase, domain 1"/>
    <property type="match status" value="1"/>
</dbReference>
<dbReference type="OrthoDB" id="5978656at2759"/>
<dbReference type="FunFam" id="3.40.640.10:FF:000031">
    <property type="entry name" value="Kynureninase"/>
    <property type="match status" value="1"/>
</dbReference>
<dbReference type="UniPathway" id="UPA00253">
    <property type="reaction ID" value="UER00329"/>
</dbReference>
<dbReference type="VEuPathDB" id="FungiDB:T552_00780"/>
<dbReference type="InterPro" id="IPR010111">
    <property type="entry name" value="Kynureninase"/>
</dbReference>
<dbReference type="GO" id="GO:0019805">
    <property type="term" value="P:quinolinate biosynthetic process"/>
    <property type="evidence" value="ECO:0007669"/>
    <property type="project" value="UniProtKB-UniRule"/>
</dbReference>
<gene>
    <name evidence="4" type="primary">BNA5</name>
    <name evidence="6" type="ORF">T552_00780</name>
</gene>
<accession>A0A0W4ZPL5</accession>
<dbReference type="PANTHER" id="PTHR14084">
    <property type="entry name" value="KYNURENINASE"/>
    <property type="match status" value="1"/>
</dbReference>
<keyword evidence="2 4" id="KW-0378">Hydrolase</keyword>
<dbReference type="GeneID" id="28935584"/>
<comment type="subunit">
    <text evidence="4 5">Homodimer.</text>
</comment>
<dbReference type="Pfam" id="PF01041">
    <property type="entry name" value="DegT_DnrJ_EryC1"/>
    <property type="match status" value="1"/>
</dbReference>
<dbReference type="Gene3D" id="3.40.640.10">
    <property type="entry name" value="Type I PLP-dependent aspartate aminotransferase-like (Major domain)"/>
    <property type="match status" value="1"/>
</dbReference>
<dbReference type="InterPro" id="IPR015422">
    <property type="entry name" value="PyrdxlP-dep_Trfase_small"/>
</dbReference>
<evidence type="ECO:0000256" key="5">
    <source>
        <dbReference type="PIRNR" id="PIRNR038800"/>
    </source>
</evidence>
<feature type="binding site" evidence="4">
    <location>
        <position position="296"/>
    </location>
    <ligand>
        <name>pyridoxal 5'-phosphate</name>
        <dbReference type="ChEBI" id="CHEBI:597326"/>
    </ligand>
</feature>
<dbReference type="GO" id="GO:0043420">
    <property type="term" value="P:anthranilate metabolic process"/>
    <property type="evidence" value="ECO:0007669"/>
    <property type="project" value="UniProtKB-UniRule"/>
</dbReference>
<feature type="binding site" evidence="4">
    <location>
        <position position="213"/>
    </location>
    <ligand>
        <name>pyridoxal 5'-phosphate</name>
        <dbReference type="ChEBI" id="CHEBI:597326"/>
    </ligand>
</feature>
<dbReference type="Proteomes" id="UP000054454">
    <property type="component" value="Unassembled WGS sequence"/>
</dbReference>
<comment type="pathway">
    <text evidence="4 5">Amino-acid degradation; L-kynurenine degradation; L-alanine and anthranilate from L-kynurenine: step 1/1.</text>
</comment>
<comment type="subcellular location">
    <subcellularLocation>
        <location evidence="4 5">Cytoplasm</location>
    </subcellularLocation>
</comment>
<protein>
    <recommendedName>
        <fullName evidence="4 5">Kynureninase</fullName>
        <ecNumber evidence="4 5">3.7.1.3</ecNumber>
    </recommendedName>
    <alternativeName>
        <fullName evidence="4">Biosynthesis of nicotinic acid protein 5</fullName>
    </alternativeName>
    <alternativeName>
        <fullName evidence="4">L-kynurenine hydrolase</fullName>
    </alternativeName>
</protein>
<dbReference type="InterPro" id="IPR015421">
    <property type="entry name" value="PyrdxlP-dep_Trfase_major"/>
</dbReference>
<dbReference type="GO" id="GO:0034354">
    <property type="term" value="P:'de novo' NAD+ biosynthetic process from L-tryptophan"/>
    <property type="evidence" value="ECO:0007669"/>
    <property type="project" value="UniProtKB-UniRule"/>
</dbReference>
<evidence type="ECO:0000313" key="6">
    <source>
        <dbReference type="EMBL" id="KTW30305.1"/>
    </source>
</evidence>
<feature type="binding site" evidence="4">
    <location>
        <position position="245"/>
    </location>
    <ligand>
        <name>pyridoxal 5'-phosphate</name>
        <dbReference type="ChEBI" id="CHEBI:597326"/>
    </ligand>
</feature>
<feature type="binding site" evidence="4">
    <location>
        <position position="130"/>
    </location>
    <ligand>
        <name>pyridoxal 5'-phosphate</name>
        <dbReference type="ChEBI" id="CHEBI:597326"/>
    </ligand>
</feature>
<dbReference type="PIRSF" id="PIRSF038800">
    <property type="entry name" value="KYNU"/>
    <property type="match status" value="1"/>
</dbReference>
<reference evidence="7" key="1">
    <citation type="journal article" date="2016" name="Nat. Commun.">
        <title>Genome analysis of three Pneumocystis species reveals adaptation mechanisms to life exclusively in mammalian hosts.</title>
        <authorList>
            <person name="Ma L."/>
            <person name="Chen Z."/>
            <person name="Huang D.W."/>
            <person name="Kutty G."/>
            <person name="Ishihara M."/>
            <person name="Wang H."/>
            <person name="Abouelleil A."/>
            <person name="Bishop L."/>
            <person name="Davey E."/>
            <person name="Deng R."/>
            <person name="Deng X."/>
            <person name="Fan L."/>
            <person name="Fantoni G."/>
            <person name="Fitzgerald M."/>
            <person name="Gogineni E."/>
            <person name="Goldberg J.M."/>
            <person name="Handley G."/>
            <person name="Hu X."/>
            <person name="Huber C."/>
            <person name="Jiao X."/>
            <person name="Jones K."/>
            <person name="Levin J.Z."/>
            <person name="Liu Y."/>
            <person name="Macdonald P."/>
            <person name="Melnikov A."/>
            <person name="Raley C."/>
            <person name="Sassi M."/>
            <person name="Sherman B.T."/>
            <person name="Song X."/>
            <person name="Sykes S."/>
            <person name="Tran B."/>
            <person name="Walsh L."/>
            <person name="Xia Y."/>
            <person name="Yang J."/>
            <person name="Young S."/>
            <person name="Zeng Q."/>
            <person name="Zheng X."/>
            <person name="Stephens R."/>
            <person name="Nusbaum C."/>
            <person name="Birren B.W."/>
            <person name="Azadi P."/>
            <person name="Lempicki R.A."/>
            <person name="Cuomo C.A."/>
            <person name="Kovacs J.A."/>
        </authorList>
    </citation>
    <scope>NUCLEOTIDE SEQUENCE [LARGE SCALE GENOMIC DNA]</scope>
    <source>
        <strain evidence="7">B80</strain>
    </source>
</reference>
<keyword evidence="3 4" id="KW-0663">Pyridoxal phosphate</keyword>
<dbReference type="PANTHER" id="PTHR14084:SF0">
    <property type="entry name" value="KYNURENINASE"/>
    <property type="match status" value="1"/>
</dbReference>
<proteinExistence type="inferred from homology"/>
<dbReference type="EC" id="3.7.1.3" evidence="4 5"/>
<dbReference type="GO" id="GO:0019441">
    <property type="term" value="P:L-tryptophan catabolic process to kynurenine"/>
    <property type="evidence" value="ECO:0007669"/>
    <property type="project" value="TreeGrafter"/>
</dbReference>
<keyword evidence="4 5" id="KW-0963">Cytoplasm</keyword>
<comment type="pathway">
    <text evidence="4 5">Cofactor biosynthesis; NAD(+) biosynthesis; quinolinate from L-kynurenine: step 2/3.</text>
</comment>
<dbReference type="GO" id="GO:0030170">
    <property type="term" value="F:pyridoxal phosphate binding"/>
    <property type="evidence" value="ECO:0007669"/>
    <property type="project" value="UniProtKB-UniRule"/>
</dbReference>
<comment type="caution">
    <text evidence="6">The sequence shown here is derived from an EMBL/GenBank/DDBJ whole genome shotgun (WGS) entry which is preliminary data.</text>
</comment>
<evidence type="ECO:0000313" key="7">
    <source>
        <dbReference type="Proteomes" id="UP000054454"/>
    </source>
</evidence>
<keyword evidence="1 4" id="KW-0662">Pyridine nucleotide biosynthesis</keyword>
<dbReference type="InterPro" id="IPR000653">
    <property type="entry name" value="DegT/StrS_aminotransferase"/>
</dbReference>
<comment type="caution">
    <text evidence="4">Lacks conserved residue(s) required for the propagation of feature annotation.</text>
</comment>
<dbReference type="GO" id="GO:0005737">
    <property type="term" value="C:cytoplasm"/>
    <property type="evidence" value="ECO:0007669"/>
    <property type="project" value="UniProtKB-SubCell"/>
</dbReference>
<dbReference type="GO" id="GO:0030429">
    <property type="term" value="F:kynureninase activity"/>
    <property type="evidence" value="ECO:0007669"/>
    <property type="project" value="UniProtKB-UniRule"/>
</dbReference>
<comment type="cofactor">
    <cofactor evidence="4 5">
        <name>pyridoxal 5'-phosphate</name>
        <dbReference type="ChEBI" id="CHEBI:597326"/>
    </cofactor>
</comment>
<dbReference type="UniPathway" id="UPA00334">
    <property type="reaction ID" value="UER00455"/>
</dbReference>
<dbReference type="InterPro" id="IPR015424">
    <property type="entry name" value="PyrdxlP-dep_Trfase"/>
</dbReference>
<sequence>MYVVMMYIMDYEKVAMQNGFLTAISREFSDYLDEQDSLKELRNEFELPVQKNNEDKLCIYMSGNSLGLLSKRIRVLINEELNVWAKQGVNGHFDHFYGREWVRIEETVREELAKIVGGEKNEVVAMNSLTVNIHFLMASFYKPEGFRRKILIEDRAFSSDYYAIASHLSWHGLNSETEILTVSPLKGCYTLTTEHILQTIDKYANEIAMIFFSGVHYYTGQAFDISTITKYAKSKGIIVGWDLAHAIGNIELKLHDWEVDFAVWCTYKYLNSGPGGIGGIFVHEYHANNRSRLLGWWGNDLKTRFNMSNQQFDSLYGASGFQISNPSVFNMISLLGSLEVFSKVSMSSIRRKSILLTGYLEYLLLTLCSNAYFTIITPSNPEERGAQLSLCFHKDFTQVIFDQLLANGVVVDLRKPDVIRVAPVPLYNTFGEVFDFVCILKKILDSLTT</sequence>
<comment type="catalytic activity">
    <reaction evidence="4 5">
        <text>L-kynurenine + H2O = anthranilate + L-alanine + H(+)</text>
        <dbReference type="Rhea" id="RHEA:16813"/>
        <dbReference type="ChEBI" id="CHEBI:15377"/>
        <dbReference type="ChEBI" id="CHEBI:15378"/>
        <dbReference type="ChEBI" id="CHEBI:16567"/>
        <dbReference type="ChEBI" id="CHEBI:57959"/>
        <dbReference type="ChEBI" id="CHEBI:57972"/>
        <dbReference type="EC" id="3.7.1.3"/>
    </reaction>
</comment>
<feature type="binding site" evidence="4">
    <location>
        <position position="242"/>
    </location>
    <ligand>
        <name>pyridoxal 5'-phosphate</name>
        <dbReference type="ChEBI" id="CHEBI:597326"/>
    </ligand>
</feature>
<dbReference type="SUPFAM" id="SSF53383">
    <property type="entry name" value="PLP-dependent transferases"/>
    <property type="match status" value="1"/>
</dbReference>
<feature type="modified residue" description="N6-(pyridoxal phosphate)lysine" evidence="4">
    <location>
        <position position="268"/>
    </location>
</feature>
<dbReference type="RefSeq" id="XP_018227096.1">
    <property type="nucleotide sequence ID" value="XM_018369382.1"/>
</dbReference>
<dbReference type="NCBIfam" id="TIGR01814">
    <property type="entry name" value="kynureninase"/>
    <property type="match status" value="1"/>
</dbReference>
<evidence type="ECO:0000256" key="2">
    <source>
        <dbReference type="ARBA" id="ARBA00022801"/>
    </source>
</evidence>